<dbReference type="PROSITE" id="PS51257">
    <property type="entry name" value="PROKAR_LIPOPROTEIN"/>
    <property type="match status" value="1"/>
</dbReference>
<reference evidence="3 4" key="1">
    <citation type="submission" date="2016-01" db="EMBL/GenBank/DDBJ databases">
        <title>Highly variable Streptococcus oralis are common among viridans streptococci isolated from primates.</title>
        <authorList>
            <person name="Denapaite D."/>
            <person name="Rieger M."/>
            <person name="Koendgen S."/>
            <person name="Brueckner R."/>
            <person name="Ochigava I."/>
            <person name="Kappeler P."/>
            <person name="Maetz-Rensing K."/>
            <person name="Leendertz F."/>
            <person name="Hakenbeck R."/>
        </authorList>
    </citation>
    <scope>NUCLEOTIDE SEQUENCE [LARGE SCALE GENOMIC DNA]</scope>
    <source>
        <strain evidence="3 4">DD25</strain>
    </source>
</reference>
<feature type="region of interest" description="Disordered" evidence="1">
    <location>
        <begin position="21"/>
        <end position="73"/>
    </location>
</feature>
<dbReference type="RefSeq" id="WP_061852795.1">
    <property type="nucleotide sequence ID" value="NZ_KQ970789.1"/>
</dbReference>
<dbReference type="EMBL" id="LQZC01000009">
    <property type="protein sequence ID" value="KXU07719.1"/>
    <property type="molecule type" value="Genomic_DNA"/>
</dbReference>
<comment type="caution">
    <text evidence="3">The sequence shown here is derived from an EMBL/GenBank/DDBJ whole genome shotgun (WGS) entry which is preliminary data.</text>
</comment>
<evidence type="ECO:0008006" key="5">
    <source>
        <dbReference type="Google" id="ProtNLM"/>
    </source>
</evidence>
<evidence type="ECO:0000256" key="2">
    <source>
        <dbReference type="SAM" id="SignalP"/>
    </source>
</evidence>
<name>A0A139QYT4_STROR</name>
<proteinExistence type="predicted"/>
<keyword evidence="2" id="KW-0732">Signal</keyword>
<gene>
    <name evidence="3" type="ORF">SORDD25_00899</name>
</gene>
<evidence type="ECO:0000256" key="1">
    <source>
        <dbReference type="SAM" id="MobiDB-lite"/>
    </source>
</evidence>
<dbReference type="AlphaFoldDB" id="A0A139QYT4"/>
<evidence type="ECO:0000313" key="3">
    <source>
        <dbReference type="EMBL" id="KXU07719.1"/>
    </source>
</evidence>
<feature type="chain" id="PRO_5038706469" description="Lipoprotein" evidence="2">
    <location>
        <begin position="19"/>
        <end position="182"/>
    </location>
</feature>
<accession>A0A139QYT4</accession>
<evidence type="ECO:0000313" key="4">
    <source>
        <dbReference type="Proteomes" id="UP000071369"/>
    </source>
</evidence>
<feature type="compositionally biased region" description="Low complexity" evidence="1">
    <location>
        <begin position="21"/>
        <end position="43"/>
    </location>
</feature>
<organism evidence="3 4">
    <name type="scientific">Streptococcus oralis</name>
    <dbReference type="NCBI Taxonomy" id="1303"/>
    <lineage>
        <taxon>Bacteria</taxon>
        <taxon>Bacillati</taxon>
        <taxon>Bacillota</taxon>
        <taxon>Bacilli</taxon>
        <taxon>Lactobacillales</taxon>
        <taxon>Streptococcaceae</taxon>
        <taxon>Streptococcus</taxon>
    </lineage>
</organism>
<sequence>MKKILTSSLLLLSVVTLAACSGNNSSNSATKESTAKETSSSKNETSKSETSKSETSNNEASKKDSSTTSDFTLLTDEEIDKAKTIGDMKTLYGKLIDSYKKYVKEVEDKIPADQKESYKDQVEPALEAMESSRTAFNEGLSSAGSDDTAMPEAARTPFLQQLKTARDSLKQALKGASSFVAE</sequence>
<feature type="signal peptide" evidence="2">
    <location>
        <begin position="1"/>
        <end position="18"/>
    </location>
</feature>
<protein>
    <recommendedName>
        <fullName evidence="5">Lipoprotein</fullName>
    </recommendedName>
</protein>
<dbReference type="Proteomes" id="UP000071369">
    <property type="component" value="Unassembled WGS sequence"/>
</dbReference>
<dbReference type="PATRIC" id="fig|1303.86.peg.925"/>